<dbReference type="AlphaFoldDB" id="A0A814ZEI1"/>
<dbReference type="EMBL" id="CAJOBC010011089">
    <property type="protein sequence ID" value="CAF4006618.1"/>
    <property type="molecule type" value="Genomic_DNA"/>
</dbReference>
<evidence type="ECO:0000313" key="2">
    <source>
        <dbReference type="EMBL" id="CAF1242746.1"/>
    </source>
</evidence>
<dbReference type="EMBL" id="CAJOBA010003797">
    <property type="protein sequence ID" value="CAF3693323.1"/>
    <property type="molecule type" value="Genomic_DNA"/>
</dbReference>
<evidence type="ECO:0000313" key="4">
    <source>
        <dbReference type="EMBL" id="CAF4006618.1"/>
    </source>
</evidence>
<dbReference type="Proteomes" id="UP000663829">
    <property type="component" value="Unassembled WGS sequence"/>
</dbReference>
<accession>A0A814ZEI1</accession>
<dbReference type="Proteomes" id="UP000681722">
    <property type="component" value="Unassembled WGS sequence"/>
</dbReference>
<name>A0A814ZEI1_9BILA</name>
<comment type="caution">
    <text evidence="2">The sequence shown here is derived from an EMBL/GenBank/DDBJ whole genome shotgun (WGS) entry which is preliminary data.</text>
</comment>
<dbReference type="Proteomes" id="UP000682733">
    <property type="component" value="Unassembled WGS sequence"/>
</dbReference>
<dbReference type="Proteomes" id="UP000677228">
    <property type="component" value="Unassembled WGS sequence"/>
</dbReference>
<dbReference type="EMBL" id="CAJNOQ010010094">
    <property type="protein sequence ID" value="CAF1242746.1"/>
    <property type="molecule type" value="Genomic_DNA"/>
</dbReference>
<proteinExistence type="predicted"/>
<protein>
    <submittedName>
        <fullName evidence="2">Uncharacterized protein</fullName>
    </submittedName>
</protein>
<organism evidence="2 5">
    <name type="scientific">Didymodactylos carnosus</name>
    <dbReference type="NCBI Taxonomy" id="1234261"/>
    <lineage>
        <taxon>Eukaryota</taxon>
        <taxon>Metazoa</taxon>
        <taxon>Spiralia</taxon>
        <taxon>Gnathifera</taxon>
        <taxon>Rotifera</taxon>
        <taxon>Eurotatoria</taxon>
        <taxon>Bdelloidea</taxon>
        <taxon>Philodinida</taxon>
        <taxon>Philodinidae</taxon>
        <taxon>Didymodactylos</taxon>
    </lineage>
</organism>
<evidence type="ECO:0000313" key="1">
    <source>
        <dbReference type="EMBL" id="CAF0914861.1"/>
    </source>
</evidence>
<sequence length="220" mass="24983">MYEFYIPSAMGILNDIFIHEFTEQPVLLCNRKKPKLLYQLTKAVLQKYLQEKFGMAFLEPPNWTLHPHESALIIDGALLLQVTTSECHGSTLTSAQYIMNEESILCVGEDYNKLLRDNRAVVAKAVRDAWLKLCLKIPADKVLYVAGLDEEAFMINSSGFILIPELQSNQNEADTRIFLHIQHIQSFQHISQATIQATDTDVLVLAIGFAVEYRLNIEVI</sequence>
<gene>
    <name evidence="2" type="ORF">GPM918_LOCUS25739</name>
    <name evidence="1" type="ORF">OVA965_LOCUS10315</name>
    <name evidence="4" type="ORF">SRO942_LOCUS25775</name>
    <name evidence="3" type="ORF">TMI583_LOCUS10311</name>
</gene>
<evidence type="ECO:0000313" key="3">
    <source>
        <dbReference type="EMBL" id="CAF3693323.1"/>
    </source>
</evidence>
<reference evidence="2" key="1">
    <citation type="submission" date="2021-02" db="EMBL/GenBank/DDBJ databases">
        <authorList>
            <person name="Nowell W R."/>
        </authorList>
    </citation>
    <scope>NUCLEOTIDE SEQUENCE</scope>
</reference>
<evidence type="ECO:0000313" key="5">
    <source>
        <dbReference type="Proteomes" id="UP000663829"/>
    </source>
</evidence>
<dbReference type="EMBL" id="CAJNOK010003796">
    <property type="protein sequence ID" value="CAF0914861.1"/>
    <property type="molecule type" value="Genomic_DNA"/>
</dbReference>
<keyword evidence="5" id="KW-1185">Reference proteome</keyword>